<gene>
    <name evidence="2" type="ORF">PsYK624_094470</name>
</gene>
<evidence type="ECO:0000256" key="1">
    <source>
        <dbReference type="SAM" id="MobiDB-lite"/>
    </source>
</evidence>
<comment type="caution">
    <text evidence="2">The sequence shown here is derived from an EMBL/GenBank/DDBJ whole genome shotgun (WGS) entry which is preliminary data.</text>
</comment>
<keyword evidence="3" id="KW-1185">Reference proteome</keyword>
<feature type="compositionally biased region" description="Basic and acidic residues" evidence="1">
    <location>
        <begin position="9"/>
        <end position="19"/>
    </location>
</feature>
<proteinExistence type="predicted"/>
<feature type="region of interest" description="Disordered" evidence="1">
    <location>
        <begin position="1"/>
        <end position="31"/>
    </location>
</feature>
<dbReference type="AlphaFoldDB" id="A0A9P3GBZ1"/>
<feature type="region of interest" description="Disordered" evidence="1">
    <location>
        <begin position="54"/>
        <end position="76"/>
    </location>
</feature>
<organism evidence="2 3">
    <name type="scientific">Phanerochaete sordida</name>
    <dbReference type="NCBI Taxonomy" id="48140"/>
    <lineage>
        <taxon>Eukaryota</taxon>
        <taxon>Fungi</taxon>
        <taxon>Dikarya</taxon>
        <taxon>Basidiomycota</taxon>
        <taxon>Agaricomycotina</taxon>
        <taxon>Agaricomycetes</taxon>
        <taxon>Polyporales</taxon>
        <taxon>Phanerochaetaceae</taxon>
        <taxon>Phanerochaete</taxon>
    </lineage>
</organism>
<dbReference type="EMBL" id="BPQB01000031">
    <property type="protein sequence ID" value="GJE93288.1"/>
    <property type="molecule type" value="Genomic_DNA"/>
</dbReference>
<accession>A0A9P3GBZ1</accession>
<name>A0A9P3GBZ1_9APHY</name>
<reference evidence="2 3" key="1">
    <citation type="submission" date="2021-08" db="EMBL/GenBank/DDBJ databases">
        <title>Draft Genome Sequence of Phanerochaete sordida strain YK-624.</title>
        <authorList>
            <person name="Mori T."/>
            <person name="Dohra H."/>
            <person name="Suzuki T."/>
            <person name="Kawagishi H."/>
            <person name="Hirai H."/>
        </authorList>
    </citation>
    <scope>NUCLEOTIDE SEQUENCE [LARGE SCALE GENOMIC DNA]</scope>
    <source>
        <strain evidence="2 3">YK-624</strain>
    </source>
</reference>
<protein>
    <submittedName>
        <fullName evidence="2">Uncharacterized protein</fullName>
    </submittedName>
</protein>
<evidence type="ECO:0000313" key="2">
    <source>
        <dbReference type="EMBL" id="GJE93288.1"/>
    </source>
</evidence>
<dbReference type="Proteomes" id="UP000703269">
    <property type="component" value="Unassembled WGS sequence"/>
</dbReference>
<evidence type="ECO:0000313" key="3">
    <source>
        <dbReference type="Proteomes" id="UP000703269"/>
    </source>
</evidence>
<sequence>MVPSQDRAVPVRERLDALPRRPARRRSPGFAWRQSDSGAWKVVSSVPDVASAFPNASASRPRAHELPRHARPPPGPACAPLRVSRTEAAASRWDALSVFARLEHLDNASLTRLASRPCRSGN</sequence>